<dbReference type="GO" id="GO:0005524">
    <property type="term" value="F:ATP binding"/>
    <property type="evidence" value="ECO:0007669"/>
    <property type="project" value="UniProtKB-KW"/>
</dbReference>
<dbReference type="Gene3D" id="3.40.1190.20">
    <property type="match status" value="1"/>
</dbReference>
<dbReference type="eggNOG" id="COG0524">
    <property type="taxonomic scope" value="Bacteria"/>
</dbReference>
<dbReference type="PANTHER" id="PTHR43085">
    <property type="entry name" value="HEXOKINASE FAMILY MEMBER"/>
    <property type="match status" value="1"/>
</dbReference>
<dbReference type="PANTHER" id="PTHR43085:SF1">
    <property type="entry name" value="PSEUDOURIDINE KINASE-RELATED"/>
    <property type="match status" value="1"/>
</dbReference>
<dbReference type="GO" id="GO:0016301">
    <property type="term" value="F:kinase activity"/>
    <property type="evidence" value="ECO:0007669"/>
    <property type="project" value="UniProtKB-KW"/>
</dbReference>
<organism evidence="7 8">
    <name type="scientific">Lentilactobacillus curieae</name>
    <dbReference type="NCBI Taxonomy" id="1138822"/>
    <lineage>
        <taxon>Bacteria</taxon>
        <taxon>Bacillati</taxon>
        <taxon>Bacillota</taxon>
        <taxon>Bacilli</taxon>
        <taxon>Lactobacillales</taxon>
        <taxon>Lactobacillaceae</taxon>
        <taxon>Lentilactobacillus</taxon>
    </lineage>
</organism>
<feature type="domain" description="Carbohydrate kinase PfkB" evidence="6">
    <location>
        <begin position="1"/>
        <end position="304"/>
    </location>
</feature>
<dbReference type="Pfam" id="PF00294">
    <property type="entry name" value="PfkB"/>
    <property type="match status" value="1"/>
</dbReference>
<dbReference type="CDD" id="cd01166">
    <property type="entry name" value="KdgK"/>
    <property type="match status" value="1"/>
</dbReference>
<evidence type="ECO:0000256" key="4">
    <source>
        <dbReference type="ARBA" id="ARBA00022777"/>
    </source>
</evidence>
<sequence length="326" mass="35353">MSEILTIGEPLVVFNSTQTDVPLENSNQFNKQIGGAELNVAIGATRLGHSVNYISQVGTDSLGKFIINEINSAGINTRNIFSSTEYSTGHQFKSKVSSGDPYVENYRRNSACSHLTPDVINRVNLDGTKIAHFTGIFPAISPLAINTMQLLFNKLIAKRIPIVFDTNLRPSLWKSQNNMVKTINHFASQATIVLPGLKEGQLLTGLESDNEIADYYLNNEKTKAVIVKDGPDGALVKTCNGIKEFVPGFKVNHVIDTVGAGDGFALGTITALLENKSIVDAALRGNAIGSLQVQTPGDNDGYPTKQQLKKYYEKTQKNASGVKEHA</sequence>
<dbReference type="Proteomes" id="UP000030361">
    <property type="component" value="Chromosome"/>
</dbReference>
<evidence type="ECO:0000256" key="2">
    <source>
        <dbReference type="ARBA" id="ARBA00022679"/>
    </source>
</evidence>
<dbReference type="SUPFAM" id="SSF53613">
    <property type="entry name" value="Ribokinase-like"/>
    <property type="match status" value="1"/>
</dbReference>
<dbReference type="OrthoDB" id="9813569at2"/>
<keyword evidence="2" id="KW-0808">Transferase</keyword>
<evidence type="ECO:0000313" key="7">
    <source>
        <dbReference type="EMBL" id="AQW20936.1"/>
    </source>
</evidence>
<evidence type="ECO:0000256" key="5">
    <source>
        <dbReference type="ARBA" id="ARBA00022840"/>
    </source>
</evidence>
<dbReference type="InterPro" id="IPR029056">
    <property type="entry name" value="Ribokinase-like"/>
</dbReference>
<dbReference type="EMBL" id="CP018906">
    <property type="protein sequence ID" value="AQW20936.1"/>
    <property type="molecule type" value="Genomic_DNA"/>
</dbReference>
<keyword evidence="5" id="KW-0067">ATP-binding</keyword>
<keyword evidence="4 7" id="KW-0418">Kinase</keyword>
<keyword evidence="8" id="KW-1185">Reference proteome</keyword>
<protein>
    <submittedName>
        <fullName evidence="7">2-dehydro-3-deoxygluconokinase</fullName>
    </submittedName>
</protein>
<reference evidence="7 8" key="1">
    <citation type="journal article" date="2015" name="Genome Announc.">
        <title>Genome Sequence of Lactobacillus curieae CCTCC M 2011381T, a Novel Producer of Gamma-aminobutyric Acid.</title>
        <authorList>
            <person name="Wang Y."/>
            <person name="Wang Y."/>
            <person name="Lang C."/>
            <person name="Wei D."/>
            <person name="Xu P."/>
            <person name="Xie J."/>
        </authorList>
    </citation>
    <scope>NUCLEOTIDE SEQUENCE [LARGE SCALE GENOMIC DNA]</scope>
    <source>
        <strain evidence="7 8">CCTCC M 2011381</strain>
    </source>
</reference>
<evidence type="ECO:0000259" key="6">
    <source>
        <dbReference type="Pfam" id="PF00294"/>
    </source>
</evidence>
<keyword evidence="3" id="KW-0547">Nucleotide-binding</keyword>
<comment type="similarity">
    <text evidence="1">Belongs to the carbohydrate kinase PfkB family.</text>
</comment>
<name>A0A1S6QH40_9LACO</name>
<evidence type="ECO:0000256" key="1">
    <source>
        <dbReference type="ARBA" id="ARBA00010688"/>
    </source>
</evidence>
<dbReference type="InterPro" id="IPR011611">
    <property type="entry name" value="PfkB_dom"/>
</dbReference>
<dbReference type="AlphaFoldDB" id="A0A1S6QH40"/>
<evidence type="ECO:0000313" key="8">
    <source>
        <dbReference type="Proteomes" id="UP000030361"/>
    </source>
</evidence>
<proteinExistence type="inferred from homology"/>
<dbReference type="RefSeq" id="WP_035166246.1">
    <property type="nucleotide sequence ID" value="NZ_CP018906.1"/>
</dbReference>
<evidence type="ECO:0000256" key="3">
    <source>
        <dbReference type="ARBA" id="ARBA00022741"/>
    </source>
</evidence>
<accession>A0A1S6QH40</accession>
<dbReference type="KEGG" id="lcu:PL11_002890"/>
<dbReference type="InterPro" id="IPR050306">
    <property type="entry name" value="PfkB_Carbo_kinase"/>
</dbReference>
<gene>
    <name evidence="7" type="ORF">PL11_002890</name>
</gene>